<dbReference type="GO" id="GO:0043190">
    <property type="term" value="C:ATP-binding cassette (ABC) transporter complex"/>
    <property type="evidence" value="ECO:0007669"/>
    <property type="project" value="TreeGrafter"/>
</dbReference>
<comment type="subcellular location">
    <subcellularLocation>
        <location evidence="1">Cell membrane</location>
        <topology evidence="1">Peripheral membrane protein</topology>
    </subcellularLocation>
</comment>
<dbReference type="SMART" id="SM00382">
    <property type="entry name" value="AAA"/>
    <property type="match status" value="2"/>
</dbReference>
<dbReference type="SUPFAM" id="SSF52540">
    <property type="entry name" value="P-loop containing nucleoside triphosphate hydrolases"/>
    <property type="match status" value="2"/>
</dbReference>
<gene>
    <name evidence="9" type="ORF">ENO04_00555</name>
</gene>
<dbReference type="GO" id="GO:0042626">
    <property type="term" value="F:ATPase-coupled transmembrane transporter activity"/>
    <property type="evidence" value="ECO:0007669"/>
    <property type="project" value="TreeGrafter"/>
</dbReference>
<keyword evidence="3" id="KW-1003">Cell membrane</keyword>
<organism evidence="9">
    <name type="scientific">Fervidicoccus fontis</name>
    <dbReference type="NCBI Taxonomy" id="683846"/>
    <lineage>
        <taxon>Archaea</taxon>
        <taxon>Thermoproteota</taxon>
        <taxon>Thermoprotei</taxon>
        <taxon>Fervidicoccales</taxon>
        <taxon>Fervidicoccaceae</taxon>
        <taxon>Fervidicoccus</taxon>
    </lineage>
</organism>
<keyword evidence="7" id="KW-0472">Membrane</keyword>
<feature type="domain" description="ABC transporter" evidence="8">
    <location>
        <begin position="5"/>
        <end position="227"/>
    </location>
</feature>
<dbReference type="InterPro" id="IPR050095">
    <property type="entry name" value="ECF_ABC_transporter_ATP-bd"/>
</dbReference>
<reference evidence="9" key="1">
    <citation type="journal article" date="2020" name="mSystems">
        <title>Genome- and Community-Level Interaction Insights into Carbon Utilization and Element Cycling Functions of Hydrothermarchaeota in Hydrothermal Sediment.</title>
        <authorList>
            <person name="Zhou Z."/>
            <person name="Liu Y."/>
            <person name="Xu W."/>
            <person name="Pan J."/>
            <person name="Luo Z.H."/>
            <person name="Li M."/>
        </authorList>
    </citation>
    <scope>NUCLEOTIDE SEQUENCE [LARGE SCALE GENOMIC DNA]</scope>
    <source>
        <strain evidence="9">SpSt-123</strain>
    </source>
</reference>
<sequence length="412" mass="46319">MIKKVIVSNLSVKINKKTILKNFNLELDSGSLVLLRGSTGSGKTTLLRVLSGLIPEFYRGFQVSGEVKVFEYPPIQALRKALITYVPQDPYSYFIGSTPREELSLFGLHINQSSIIDNNLLDKSMHELSDGQLYLFLVKLAYLQKAKLLLLDEPTSHLDESTYNYVMGLMKNYAEASDSIVIVVDHRDDAAKYADYIVKLDNVQDNCYEGLPLVRNKHGDTALVLENYSCFHDGQIIINPISLEVKRGEAVAIYGANGSGKTTLMWGIACSINCKGTRRLSGKVFIIPQTPIYWFDNVPVAEILQKFNKRKENIKSVAERFGLDENLMSYNLSIGKARLLSLALAYLSNKEIILIDEPTIGLDCNSKKSLLETIQKLIDEGISIIITTHNMKFALNFERRYNLNKGTLVEME</sequence>
<evidence type="ECO:0000256" key="2">
    <source>
        <dbReference type="ARBA" id="ARBA00022448"/>
    </source>
</evidence>
<evidence type="ECO:0000256" key="5">
    <source>
        <dbReference type="ARBA" id="ARBA00022840"/>
    </source>
</evidence>
<keyword evidence="6" id="KW-1278">Translocase</keyword>
<evidence type="ECO:0000256" key="6">
    <source>
        <dbReference type="ARBA" id="ARBA00022967"/>
    </source>
</evidence>
<dbReference type="PROSITE" id="PS50893">
    <property type="entry name" value="ABC_TRANSPORTER_2"/>
    <property type="match status" value="2"/>
</dbReference>
<evidence type="ECO:0000313" key="9">
    <source>
        <dbReference type="EMBL" id="HDS10106.1"/>
    </source>
</evidence>
<dbReference type="InterPro" id="IPR003593">
    <property type="entry name" value="AAA+_ATPase"/>
</dbReference>
<dbReference type="PANTHER" id="PTHR43553:SF27">
    <property type="entry name" value="ENERGY-COUPLING FACTOR TRANSPORTER ATP-BINDING PROTEIN ECFA2"/>
    <property type="match status" value="1"/>
</dbReference>
<evidence type="ECO:0000256" key="1">
    <source>
        <dbReference type="ARBA" id="ARBA00004202"/>
    </source>
</evidence>
<evidence type="ECO:0000259" key="8">
    <source>
        <dbReference type="PROSITE" id="PS50893"/>
    </source>
</evidence>
<dbReference type="InterPro" id="IPR003439">
    <property type="entry name" value="ABC_transporter-like_ATP-bd"/>
</dbReference>
<dbReference type="GO" id="GO:0016887">
    <property type="term" value="F:ATP hydrolysis activity"/>
    <property type="evidence" value="ECO:0007669"/>
    <property type="project" value="InterPro"/>
</dbReference>
<evidence type="ECO:0000256" key="7">
    <source>
        <dbReference type="ARBA" id="ARBA00023136"/>
    </source>
</evidence>
<name>A0A7C1HVZ8_9CREN</name>
<feature type="domain" description="ABC transporter" evidence="8">
    <location>
        <begin position="223"/>
        <end position="411"/>
    </location>
</feature>
<evidence type="ECO:0000256" key="3">
    <source>
        <dbReference type="ARBA" id="ARBA00022475"/>
    </source>
</evidence>
<evidence type="ECO:0000256" key="4">
    <source>
        <dbReference type="ARBA" id="ARBA00022741"/>
    </source>
</evidence>
<protein>
    <submittedName>
        <fullName evidence="9">ATP-binding cassette domain-containing protein</fullName>
    </submittedName>
</protein>
<keyword evidence="5 9" id="KW-0067">ATP-binding</keyword>
<dbReference type="GO" id="GO:0005524">
    <property type="term" value="F:ATP binding"/>
    <property type="evidence" value="ECO:0007669"/>
    <property type="project" value="UniProtKB-KW"/>
</dbReference>
<dbReference type="InterPro" id="IPR027417">
    <property type="entry name" value="P-loop_NTPase"/>
</dbReference>
<dbReference type="AlphaFoldDB" id="A0A7C1HVZ8"/>
<keyword evidence="4" id="KW-0547">Nucleotide-binding</keyword>
<proteinExistence type="predicted"/>
<dbReference type="Pfam" id="PF00005">
    <property type="entry name" value="ABC_tran"/>
    <property type="match status" value="2"/>
</dbReference>
<accession>A0A7C1HVZ8</accession>
<keyword evidence="2" id="KW-0813">Transport</keyword>
<comment type="caution">
    <text evidence="9">The sequence shown here is derived from an EMBL/GenBank/DDBJ whole genome shotgun (WGS) entry which is preliminary data.</text>
</comment>
<dbReference type="EMBL" id="DSDY01000021">
    <property type="protein sequence ID" value="HDS10106.1"/>
    <property type="molecule type" value="Genomic_DNA"/>
</dbReference>
<dbReference type="PANTHER" id="PTHR43553">
    <property type="entry name" value="HEAVY METAL TRANSPORTER"/>
    <property type="match status" value="1"/>
</dbReference>
<dbReference type="Gene3D" id="3.40.50.300">
    <property type="entry name" value="P-loop containing nucleotide triphosphate hydrolases"/>
    <property type="match status" value="2"/>
</dbReference>